<proteinExistence type="predicted"/>
<sequence length="534" mass="55974">MRDNLIDPGFFSGDDSWGGAASDRAQNEAIRELNAELSLARRRLNSELKHIRGTLEQRIDRISASFDAFVELSDVREQLALFTPYARVRYRVLGLLDGADHELPAPAGASEPDYWLAPCARGLQALLDGDAAGAQRHFFEGAELDPLRAGVFALLASAVKAPESAPALAEWILPGVLPELPEELAAHQLAVLRLAVEGRLGDAATERALLVCAERLRADGAAEAAAEQVFLGADRGLKAPALPKGVEPEGPIRDVLTAALRLSAIRTRLEGAGAEAAPPDPSGEEASAVPADLAEADRVLRLLVAEGGRPEVPLLRRSAQLRAVVESGGSADSDAPVATWKDVVGPGGEKVLEICSAPEPSRACAAFTRRLLAAELRAAAERCAQQALAPLPDRAAVRNAGASVGIGAQGADQASLAEGERRAAEMHGHSGGSRTLPVTIAAGGAICALGALLSGEGALWIFAVGALVVAGLLFLTENRKDEEARVAAEHAGARFRTRINEAVSHWQAYLAQAEESRSRAAGDIDAIRRLLAAD</sequence>
<reference evidence="2 3" key="1">
    <citation type="submission" date="2020-08" db="EMBL/GenBank/DDBJ databases">
        <title>Sequencing the genomes of 1000 actinobacteria strains.</title>
        <authorList>
            <person name="Klenk H.-P."/>
        </authorList>
    </citation>
    <scope>NUCLEOTIDE SEQUENCE [LARGE SCALE GENOMIC DNA]</scope>
    <source>
        <strain evidence="2 3">DSM 44551</strain>
    </source>
</reference>
<dbReference type="RefSeq" id="WP_184392331.1">
    <property type="nucleotide sequence ID" value="NZ_BAAAJD010000073.1"/>
</dbReference>
<accession>A0A7W8VED2</accession>
<keyword evidence="3" id="KW-1185">Reference proteome</keyword>
<feature type="transmembrane region" description="Helical" evidence="1">
    <location>
        <begin position="459"/>
        <end position="476"/>
    </location>
</feature>
<keyword evidence="1" id="KW-1133">Transmembrane helix</keyword>
<evidence type="ECO:0000313" key="3">
    <source>
        <dbReference type="Proteomes" id="UP000572635"/>
    </source>
</evidence>
<dbReference type="EMBL" id="JACHDB010000001">
    <property type="protein sequence ID" value="MBB5432819.1"/>
    <property type="molecule type" value="Genomic_DNA"/>
</dbReference>
<keyword evidence="1" id="KW-0812">Transmembrane</keyword>
<name>A0A7W8VED2_9ACTN</name>
<comment type="caution">
    <text evidence="2">The sequence shown here is derived from an EMBL/GenBank/DDBJ whole genome shotgun (WGS) entry which is preliminary data.</text>
</comment>
<evidence type="ECO:0000313" key="2">
    <source>
        <dbReference type="EMBL" id="MBB5432819.1"/>
    </source>
</evidence>
<dbReference type="Proteomes" id="UP000572635">
    <property type="component" value="Unassembled WGS sequence"/>
</dbReference>
<evidence type="ECO:0000256" key="1">
    <source>
        <dbReference type="SAM" id="Phobius"/>
    </source>
</evidence>
<protein>
    <submittedName>
        <fullName evidence="2">Uncharacterized protein</fullName>
    </submittedName>
</protein>
<organism evidence="2 3">
    <name type="scientific">Nocardiopsis composta</name>
    <dbReference type="NCBI Taxonomy" id="157465"/>
    <lineage>
        <taxon>Bacteria</taxon>
        <taxon>Bacillati</taxon>
        <taxon>Actinomycetota</taxon>
        <taxon>Actinomycetes</taxon>
        <taxon>Streptosporangiales</taxon>
        <taxon>Nocardiopsidaceae</taxon>
        <taxon>Nocardiopsis</taxon>
    </lineage>
</organism>
<gene>
    <name evidence="2" type="ORF">HDA36_002903</name>
</gene>
<keyword evidence="1" id="KW-0472">Membrane</keyword>
<dbReference type="AlphaFoldDB" id="A0A7W8VED2"/>